<evidence type="ECO:0000256" key="2">
    <source>
        <dbReference type="ARBA" id="ARBA00023015"/>
    </source>
</evidence>
<proteinExistence type="predicted"/>
<reference evidence="9 10" key="1">
    <citation type="submission" date="2012-10" db="EMBL/GenBank/DDBJ databases">
        <authorList>
            <consortium name="Gibbon Genome Sequencing Consortium"/>
        </authorList>
    </citation>
    <scope>NUCLEOTIDE SEQUENCE [LARGE SCALE GENOMIC DNA]</scope>
</reference>
<sequence length="278" mass="29729">MQQQPLPGPGAPTTEPTKPPYSYIALIAMAIQSSPGQRATLSGIYRYIMGRFAFYRHNRPGWQNSIRHNLSLNECFVKVPRDDRKPGKGSYWTLDPDCHDMFEHGTARPKELSFGGLVGAMPASMCPATTDGRPQPPTEPKEISTPKPACPGELPVATSSSSCPAFGFPASFSEAESFNKAPTPVLSPEAGIGSSYQCRLQALNFCMGADPGLEHLLSSAAPSPAPPTPPASLRAPLPLPADHKEPWVAGGFPVQGGSGYPLGLTPCLYRTPGMFFFE</sequence>
<dbReference type="GO" id="GO:0001568">
    <property type="term" value="P:blood vessel development"/>
    <property type="evidence" value="ECO:0007669"/>
    <property type="project" value="Ensembl"/>
</dbReference>
<evidence type="ECO:0000256" key="7">
    <source>
        <dbReference type="SAM" id="MobiDB-lite"/>
    </source>
</evidence>
<dbReference type="GO" id="GO:0000978">
    <property type="term" value="F:RNA polymerase II cis-regulatory region sequence-specific DNA binding"/>
    <property type="evidence" value="ECO:0007669"/>
    <property type="project" value="Ensembl"/>
</dbReference>
<dbReference type="eggNOG" id="KOG2294">
    <property type="taxonomic scope" value="Eukaryota"/>
</dbReference>
<dbReference type="OMA" id="IASSYQC"/>
<dbReference type="FunCoup" id="G1REZ7">
    <property type="interactions" value="327"/>
</dbReference>
<reference evidence="9" key="3">
    <citation type="submission" date="2025-09" db="UniProtKB">
        <authorList>
            <consortium name="Ensembl"/>
        </authorList>
    </citation>
    <scope>IDENTIFICATION</scope>
</reference>
<evidence type="ECO:0000256" key="1">
    <source>
        <dbReference type="ARBA" id="ARBA00004123"/>
    </source>
</evidence>
<dbReference type="SUPFAM" id="SSF46785">
    <property type="entry name" value="Winged helix' DNA-binding domain"/>
    <property type="match status" value="1"/>
</dbReference>
<evidence type="ECO:0000259" key="8">
    <source>
        <dbReference type="PROSITE" id="PS50039"/>
    </source>
</evidence>
<dbReference type="InterPro" id="IPR050211">
    <property type="entry name" value="FOX_domain-containing"/>
</dbReference>
<dbReference type="EMBL" id="ADFV01077088">
    <property type="status" value="NOT_ANNOTATED_CDS"/>
    <property type="molecule type" value="Genomic_DNA"/>
</dbReference>
<dbReference type="GO" id="GO:0001227">
    <property type="term" value="F:DNA-binding transcription repressor activity, RNA polymerase II-specific"/>
    <property type="evidence" value="ECO:0007669"/>
    <property type="project" value="Ensembl"/>
</dbReference>
<dbReference type="GeneTree" id="ENSGT00940000162811"/>
<dbReference type="SMART" id="SM00339">
    <property type="entry name" value="FH"/>
    <property type="match status" value="1"/>
</dbReference>
<feature type="DNA-binding region" description="Fork-head" evidence="6">
    <location>
        <begin position="18"/>
        <end position="112"/>
    </location>
</feature>
<evidence type="ECO:0000256" key="4">
    <source>
        <dbReference type="ARBA" id="ARBA00023163"/>
    </source>
</evidence>
<keyword evidence="4" id="KW-0804">Transcription</keyword>
<dbReference type="PROSITE" id="PS50039">
    <property type="entry name" value="FORK_HEAD_3"/>
    <property type="match status" value="1"/>
</dbReference>
<keyword evidence="5 6" id="KW-0539">Nucleus</keyword>
<evidence type="ECO:0000313" key="10">
    <source>
        <dbReference type="Proteomes" id="UP000001073"/>
    </source>
</evidence>
<evidence type="ECO:0000256" key="5">
    <source>
        <dbReference type="ARBA" id="ARBA00023242"/>
    </source>
</evidence>
<dbReference type="InterPro" id="IPR036390">
    <property type="entry name" value="WH_DNA-bd_sf"/>
</dbReference>
<dbReference type="InterPro" id="IPR018122">
    <property type="entry name" value="TF_fork_head_CS_1"/>
</dbReference>
<dbReference type="STRING" id="61853.ENSNLEP00000011797"/>
<dbReference type="FunFam" id="1.10.10.10:FF:000016">
    <property type="entry name" value="Forkhead box protein I1"/>
    <property type="match status" value="1"/>
</dbReference>
<dbReference type="PROSITE" id="PS00657">
    <property type="entry name" value="FORK_HEAD_1"/>
    <property type="match status" value="1"/>
</dbReference>
<dbReference type="InterPro" id="IPR001766">
    <property type="entry name" value="Fork_head_dom"/>
</dbReference>
<accession>G1REZ7</accession>
<dbReference type="GO" id="GO:0050885">
    <property type="term" value="P:neuromuscular process controlling balance"/>
    <property type="evidence" value="ECO:0007669"/>
    <property type="project" value="Ensembl"/>
</dbReference>
<reference evidence="9" key="2">
    <citation type="submission" date="2025-08" db="UniProtKB">
        <authorList>
            <consortium name="Ensembl"/>
        </authorList>
    </citation>
    <scope>IDENTIFICATION</scope>
</reference>
<dbReference type="Proteomes" id="UP000001073">
    <property type="component" value="Chromosome 13"/>
</dbReference>
<keyword evidence="10" id="KW-1185">Reference proteome</keyword>
<feature type="domain" description="Fork-head" evidence="8">
    <location>
        <begin position="18"/>
        <end position="112"/>
    </location>
</feature>
<keyword evidence="2" id="KW-0805">Transcription regulation</keyword>
<dbReference type="GO" id="GO:0009653">
    <property type="term" value="P:anatomical structure morphogenesis"/>
    <property type="evidence" value="ECO:0007669"/>
    <property type="project" value="TreeGrafter"/>
</dbReference>
<evidence type="ECO:0000256" key="3">
    <source>
        <dbReference type="ARBA" id="ARBA00023125"/>
    </source>
</evidence>
<dbReference type="InterPro" id="IPR030456">
    <property type="entry name" value="TF_fork_head_CS_2"/>
</dbReference>
<dbReference type="GO" id="GO:0030154">
    <property type="term" value="P:cell differentiation"/>
    <property type="evidence" value="ECO:0007669"/>
    <property type="project" value="TreeGrafter"/>
</dbReference>
<dbReference type="HOGENOM" id="CLU_839247_0_0_1"/>
<dbReference type="InterPro" id="IPR047364">
    <property type="entry name" value="FH_FOXS1"/>
</dbReference>
<dbReference type="EMBL" id="ADFV01077087">
    <property type="status" value="NOT_ANNOTATED_CDS"/>
    <property type="molecule type" value="Genomic_DNA"/>
</dbReference>
<dbReference type="PANTHER" id="PTHR11829">
    <property type="entry name" value="FORKHEAD BOX PROTEIN"/>
    <property type="match status" value="1"/>
</dbReference>
<name>G1REZ7_NOMLE</name>
<dbReference type="GO" id="GO:0040018">
    <property type="term" value="P:positive regulation of multicellular organism growth"/>
    <property type="evidence" value="ECO:0007669"/>
    <property type="project" value="Ensembl"/>
</dbReference>
<feature type="region of interest" description="Disordered" evidence="7">
    <location>
        <begin position="128"/>
        <end position="149"/>
    </location>
</feature>
<dbReference type="AlphaFoldDB" id="G1REZ7"/>
<dbReference type="Ensembl" id="ENSNLET00000012379.2">
    <property type="protein sequence ID" value="ENSNLEP00000011797.2"/>
    <property type="gene ID" value="ENSNLEG00000009700.2"/>
</dbReference>
<protein>
    <submittedName>
        <fullName evidence="9">Forkhead box S1</fullName>
    </submittedName>
</protein>
<dbReference type="InParanoid" id="G1REZ7"/>
<evidence type="ECO:0000256" key="6">
    <source>
        <dbReference type="PROSITE-ProRule" id="PRU00089"/>
    </source>
</evidence>
<organism evidence="9 10">
    <name type="scientific">Nomascus leucogenys</name>
    <name type="common">Northern white-cheeked gibbon</name>
    <name type="synonym">Hylobates leucogenys</name>
    <dbReference type="NCBI Taxonomy" id="61853"/>
    <lineage>
        <taxon>Eukaryota</taxon>
        <taxon>Metazoa</taxon>
        <taxon>Chordata</taxon>
        <taxon>Craniata</taxon>
        <taxon>Vertebrata</taxon>
        <taxon>Euteleostomi</taxon>
        <taxon>Mammalia</taxon>
        <taxon>Eutheria</taxon>
        <taxon>Euarchontoglires</taxon>
        <taxon>Primates</taxon>
        <taxon>Haplorrhini</taxon>
        <taxon>Catarrhini</taxon>
        <taxon>Hylobatidae</taxon>
        <taxon>Nomascus</taxon>
    </lineage>
</organism>
<comment type="subcellular location">
    <subcellularLocation>
        <location evidence="1 6">Nucleus</location>
    </subcellularLocation>
</comment>
<dbReference type="GO" id="GO:0005634">
    <property type="term" value="C:nucleus"/>
    <property type="evidence" value="ECO:0007669"/>
    <property type="project" value="UniProtKB-SubCell"/>
</dbReference>
<dbReference type="PROSITE" id="PS00658">
    <property type="entry name" value="FORK_HEAD_2"/>
    <property type="match status" value="1"/>
</dbReference>
<dbReference type="Gene3D" id="1.10.10.10">
    <property type="entry name" value="Winged helix-like DNA-binding domain superfamily/Winged helix DNA-binding domain"/>
    <property type="match status" value="1"/>
</dbReference>
<keyword evidence="3 6" id="KW-0238">DNA-binding</keyword>
<gene>
    <name evidence="9" type="primary">FOXS1</name>
</gene>
<dbReference type="InterPro" id="IPR036388">
    <property type="entry name" value="WH-like_DNA-bd_sf"/>
</dbReference>
<dbReference type="PRINTS" id="PR00053">
    <property type="entry name" value="FORKHEAD"/>
</dbReference>
<dbReference type="PANTHER" id="PTHR11829:SF370">
    <property type="entry name" value="FORKHEAD BOX PROTEIN S1"/>
    <property type="match status" value="1"/>
</dbReference>
<dbReference type="Pfam" id="PF00250">
    <property type="entry name" value="Forkhead"/>
    <property type="match status" value="1"/>
</dbReference>
<evidence type="ECO:0000313" key="9">
    <source>
        <dbReference type="Ensembl" id="ENSNLEP00000011797.2"/>
    </source>
</evidence>
<dbReference type="CDD" id="cd20037">
    <property type="entry name" value="FH_FOXS1"/>
    <property type="match status" value="1"/>
</dbReference>